<dbReference type="InterPro" id="IPR008756">
    <property type="entry name" value="Peptidase_M56"/>
</dbReference>
<dbReference type="PANTHER" id="PTHR34978:SF3">
    <property type="entry name" value="SLR0241 PROTEIN"/>
    <property type="match status" value="1"/>
</dbReference>
<gene>
    <name evidence="3" type="ORF">SAMN05216191_113134</name>
</gene>
<dbReference type="EMBL" id="FNGM01000013">
    <property type="protein sequence ID" value="SDM49617.1"/>
    <property type="molecule type" value="Genomic_DNA"/>
</dbReference>
<dbReference type="InterPro" id="IPR052173">
    <property type="entry name" value="Beta-lactam_resp_regulator"/>
</dbReference>
<dbReference type="PANTHER" id="PTHR34978">
    <property type="entry name" value="POSSIBLE SENSOR-TRANSDUCER PROTEIN BLAR"/>
    <property type="match status" value="1"/>
</dbReference>
<feature type="transmembrane region" description="Helical" evidence="1">
    <location>
        <begin position="6"/>
        <end position="28"/>
    </location>
</feature>
<reference evidence="3 4" key="1">
    <citation type="submission" date="2016-10" db="EMBL/GenBank/DDBJ databases">
        <authorList>
            <person name="de Groot N.N."/>
        </authorList>
    </citation>
    <scope>NUCLEOTIDE SEQUENCE [LARGE SCALE GENOMIC DNA]</scope>
    <source>
        <strain evidence="3 4">CGMCC 1.10239</strain>
    </source>
</reference>
<dbReference type="RefSeq" id="WP_082722768.1">
    <property type="nucleotide sequence ID" value="NZ_CP048429.1"/>
</dbReference>
<evidence type="ECO:0000259" key="2">
    <source>
        <dbReference type="Pfam" id="PF05569"/>
    </source>
</evidence>
<feature type="domain" description="Peptidase M56" evidence="2">
    <location>
        <begin position="11"/>
        <end position="340"/>
    </location>
</feature>
<name>A0A1G9TPD7_9BACL</name>
<keyword evidence="1" id="KW-0472">Membrane</keyword>
<evidence type="ECO:0000256" key="1">
    <source>
        <dbReference type="SAM" id="Phobius"/>
    </source>
</evidence>
<keyword evidence="1" id="KW-0812">Transmembrane</keyword>
<feature type="transmembrane region" description="Helical" evidence="1">
    <location>
        <begin position="350"/>
        <end position="369"/>
    </location>
</feature>
<proteinExistence type="predicted"/>
<dbReference type="Pfam" id="PF05569">
    <property type="entry name" value="Peptidase_M56"/>
    <property type="match status" value="1"/>
</dbReference>
<sequence length="759" mass="86354">MKPLETMFTLMLTASLTSTVILLLLLLTRKLFHKHLSPRIVHILWLFVLIKLLVPVAPQSHVSLFNLFPHTVPAEWSWQQKSIHPGISSESGHSTIAASDNSREKSLLSESIPNRTEQPAPAIAQPSLADQVYEEERDGQHWITIGALVWLGGLLLLGGYYLCSVLIFRKRVESSRKPGTQEVLTILEACTKKLNLHQTLPVYEASSLRSPCLHGLLQPKIYLPEDIAVIADSNQLTHILMHELTHYKRKDLWFNFLWMLSIGLHWYNPFVWLAVRRMKADQEVACDAGVLEVLGARESSSYGMTLLMLSRLFSQKSVPGINLTHFGEHKNETKRRVVMITRFKRGSYKLSAVAILLIVALGAILLTHASTTGNGTQSDVSPQATNSKEETASSFRIVRPIDSFKWFNNLGRALDFSKFSFKVPDYLPEGYEFQDVEWNKNFSDPNQTDLLDFVSMTYVSHFGSEQEQIIEMLASKGKGSMLEHNLLRGASYSQETIQAPSYRQDAVTIGNVKGVVFTNMQANRHKPGTAKSFVWQDDGVWYAINYYDGNDISEEEIPYYRGKISQEELVKIVQSYTFPQKVQHIRYDGEGNSFPLYDQSDLLKAKNILGFKVKFPLKLPDTTLTLFDSILLRANDQNTGYSFRQSADTLWNTYRAPHDSQIYELNDEVYLYQNKTPLFDAAKLSPVRKLEMNGIEVSAYNDPNHVYYGPIHSDEDKLKLKSQTFYLWQHDSIYYAAVFLGMDQNQEKILEALVTAPSQ</sequence>
<organism evidence="3 4">
    <name type="scientific">Paenibacillus jilunlii</name>
    <dbReference type="NCBI Taxonomy" id="682956"/>
    <lineage>
        <taxon>Bacteria</taxon>
        <taxon>Bacillati</taxon>
        <taxon>Bacillota</taxon>
        <taxon>Bacilli</taxon>
        <taxon>Bacillales</taxon>
        <taxon>Paenibacillaceae</taxon>
        <taxon>Paenibacillus</taxon>
    </lineage>
</organism>
<feature type="transmembrane region" description="Helical" evidence="1">
    <location>
        <begin position="142"/>
        <end position="168"/>
    </location>
</feature>
<evidence type="ECO:0000313" key="3">
    <source>
        <dbReference type="EMBL" id="SDM49617.1"/>
    </source>
</evidence>
<feature type="transmembrane region" description="Helical" evidence="1">
    <location>
        <begin position="40"/>
        <end position="58"/>
    </location>
</feature>
<dbReference type="AlphaFoldDB" id="A0A1G9TPD7"/>
<dbReference type="CDD" id="cd07341">
    <property type="entry name" value="M56_BlaR1_MecR1_like"/>
    <property type="match status" value="1"/>
</dbReference>
<keyword evidence="1" id="KW-1133">Transmembrane helix</keyword>
<evidence type="ECO:0000313" key="4">
    <source>
        <dbReference type="Proteomes" id="UP000182783"/>
    </source>
</evidence>
<accession>A0A1G9TPD7</accession>
<protein>
    <submittedName>
        <fullName evidence="3">Bla regulator protein blaR1</fullName>
    </submittedName>
</protein>
<dbReference type="Proteomes" id="UP000182783">
    <property type="component" value="Unassembled WGS sequence"/>
</dbReference>